<gene>
    <name evidence="3" type="ORF">AK812_SmicGene39269</name>
</gene>
<organism evidence="3 4">
    <name type="scientific">Symbiodinium microadriaticum</name>
    <name type="common">Dinoflagellate</name>
    <name type="synonym">Zooxanthella microadriatica</name>
    <dbReference type="NCBI Taxonomy" id="2951"/>
    <lineage>
        <taxon>Eukaryota</taxon>
        <taxon>Sar</taxon>
        <taxon>Alveolata</taxon>
        <taxon>Dinophyceae</taxon>
        <taxon>Suessiales</taxon>
        <taxon>Symbiodiniaceae</taxon>
        <taxon>Symbiodinium</taxon>
    </lineage>
</organism>
<feature type="region of interest" description="Disordered" evidence="2">
    <location>
        <begin position="467"/>
        <end position="513"/>
    </location>
</feature>
<sequence length="653" mass="71241">MRASTTSAMRDLYHEVSQRAQPWNEEDDNPWEDVSVGDSKAHPRIDQGTSTTTASPCTAHAASEEDWQELNSSSITLLCPSQATANQSLGDASACTATVPSDAGTLVDASPSPCQDQGTSMTPILAERAVASPLSMPPPSTSSAAVQATDFVGEPEFLHQIPKEPVAEDLVTKDSQAQTEPVGPRKLSKSRDQEPPRLQRTQKGMPDPSKRQSSRWAMKDNGLPTVLKDLAQTVSARRHSKETVGQREGQGPRKESPHKEGAQSRHQNPRPQGQGPSGPSRVASADAKDRPLSIFAKRQAGQSPKEEEPAKPKSATPSREERSPDRQQDRQRQDHASSAPAQRGRQSNSPKTSSARRSRSDADTNRDKDLPEVDLFQIPEQLREARRRTSELEAQLAELRQRLQQQEHRVLAAAPFFPPQRAVLTPPPAFSARAPGDRAVFCSTTAPVSPLTTDRVAPEARKFMSLQVPPGDRDHREREDPAGDKLVSPLVSARSRSPQRQPLMEPWMARSQTPPARSDVQLMYYRQAYFPSRESVPAPPKSVRMVSPTPVTPVPVRGNPPAIVQRYMAASPTRVGVSSPVRVVGEWQRRVQPTTTFWFQQPFVGRQTAPPSGHPGPGSLNEPVGPPTTGQAPLAQDSLPGSSDRRSSFHAGC</sequence>
<feature type="compositionally biased region" description="Polar residues" evidence="2">
    <location>
        <begin position="47"/>
        <end position="56"/>
    </location>
</feature>
<feature type="compositionally biased region" description="Basic and acidic residues" evidence="2">
    <location>
        <begin position="241"/>
        <end position="263"/>
    </location>
</feature>
<feature type="compositionally biased region" description="Low complexity" evidence="2">
    <location>
        <begin position="269"/>
        <end position="281"/>
    </location>
</feature>
<feature type="region of interest" description="Disordered" evidence="2">
    <location>
        <begin position="1"/>
        <end position="72"/>
    </location>
</feature>
<feature type="compositionally biased region" description="Basic and acidic residues" evidence="2">
    <location>
        <begin position="358"/>
        <end position="371"/>
    </location>
</feature>
<feature type="region of interest" description="Disordered" evidence="2">
    <location>
        <begin position="132"/>
        <end position="381"/>
    </location>
</feature>
<feature type="coiled-coil region" evidence="1">
    <location>
        <begin position="382"/>
        <end position="409"/>
    </location>
</feature>
<comment type="caution">
    <text evidence="3">The sequence shown here is derived from an EMBL/GenBank/DDBJ whole genome shotgun (WGS) entry which is preliminary data.</text>
</comment>
<proteinExistence type="predicted"/>
<accession>A0A1Q9CBL9</accession>
<feature type="compositionally biased region" description="Basic and acidic residues" evidence="2">
    <location>
        <begin position="161"/>
        <end position="172"/>
    </location>
</feature>
<keyword evidence="4" id="KW-1185">Reference proteome</keyword>
<feature type="compositionally biased region" description="Basic and acidic residues" evidence="2">
    <location>
        <begin position="318"/>
        <end position="335"/>
    </location>
</feature>
<evidence type="ECO:0000256" key="1">
    <source>
        <dbReference type="SAM" id="Coils"/>
    </source>
</evidence>
<reference evidence="3 4" key="1">
    <citation type="submission" date="2016-02" db="EMBL/GenBank/DDBJ databases">
        <title>Genome analysis of coral dinoflagellate symbionts highlights evolutionary adaptations to a symbiotic lifestyle.</title>
        <authorList>
            <person name="Aranda M."/>
            <person name="Li Y."/>
            <person name="Liew Y.J."/>
            <person name="Baumgarten S."/>
            <person name="Simakov O."/>
            <person name="Wilson M."/>
            <person name="Piel J."/>
            <person name="Ashoor H."/>
            <person name="Bougouffa S."/>
            <person name="Bajic V.B."/>
            <person name="Ryu T."/>
            <person name="Ravasi T."/>
            <person name="Bayer T."/>
            <person name="Micklem G."/>
            <person name="Kim H."/>
            <person name="Bhak J."/>
            <person name="Lajeunesse T.C."/>
            <person name="Voolstra C.R."/>
        </authorList>
    </citation>
    <scope>NUCLEOTIDE SEQUENCE [LARGE SCALE GENOMIC DNA]</scope>
    <source>
        <strain evidence="3 4">CCMP2467</strain>
    </source>
</reference>
<feature type="compositionally biased region" description="Basic and acidic residues" evidence="2">
    <location>
        <begin position="471"/>
        <end position="483"/>
    </location>
</feature>
<evidence type="ECO:0000313" key="3">
    <source>
        <dbReference type="EMBL" id="OLP80322.1"/>
    </source>
</evidence>
<evidence type="ECO:0000313" key="4">
    <source>
        <dbReference type="Proteomes" id="UP000186817"/>
    </source>
</evidence>
<protein>
    <submittedName>
        <fullName evidence="3">Uncharacterized protein</fullName>
    </submittedName>
</protein>
<feature type="region of interest" description="Disordered" evidence="2">
    <location>
        <begin position="598"/>
        <end position="653"/>
    </location>
</feature>
<name>A0A1Q9CBL9_SYMMI</name>
<keyword evidence="1" id="KW-0175">Coiled coil</keyword>
<dbReference type="EMBL" id="LSRX01001388">
    <property type="protein sequence ID" value="OLP80322.1"/>
    <property type="molecule type" value="Genomic_DNA"/>
</dbReference>
<dbReference type="Proteomes" id="UP000186817">
    <property type="component" value="Unassembled WGS sequence"/>
</dbReference>
<dbReference type="AlphaFoldDB" id="A0A1Q9CBL9"/>
<evidence type="ECO:0000256" key="2">
    <source>
        <dbReference type="SAM" id="MobiDB-lite"/>
    </source>
</evidence>
<dbReference type="OrthoDB" id="433548at2759"/>